<proteinExistence type="predicted"/>
<gene>
    <name evidence="1" type="ORF">SNAT2548_LOCUS7404</name>
</gene>
<protein>
    <submittedName>
        <fullName evidence="1">Uncharacterized protein</fullName>
    </submittedName>
</protein>
<reference evidence="1" key="1">
    <citation type="submission" date="2021-02" db="EMBL/GenBank/DDBJ databases">
        <authorList>
            <person name="Dougan E. K."/>
            <person name="Rhodes N."/>
            <person name="Thang M."/>
            <person name="Chan C."/>
        </authorList>
    </citation>
    <scope>NUCLEOTIDE SEQUENCE</scope>
</reference>
<keyword evidence="2" id="KW-1185">Reference proteome</keyword>
<feature type="non-terminal residue" evidence="1">
    <location>
        <position position="656"/>
    </location>
</feature>
<evidence type="ECO:0000313" key="1">
    <source>
        <dbReference type="EMBL" id="CAE7214046.1"/>
    </source>
</evidence>
<name>A0A812JPS8_9DINO</name>
<dbReference type="EMBL" id="CAJNDS010000513">
    <property type="protein sequence ID" value="CAE7214046.1"/>
    <property type="molecule type" value="Genomic_DNA"/>
</dbReference>
<sequence>VLVQLSVHQIAGVAHLGPGLAVCQESASHMLVPTANARFVMPVMSVAKHMDLTVASLCQAGADMKFLAAMHRLTTCMLFHLHACRTGSKRTGSRTPYRHTDAVECRKALMPAFFAMSSCLSLMTIAWQLRASQRRFKRACHALRILPSLVASCLVKRVIPEQQLQRFVEHLACPPMRMRKDPPSTVGYVWLHDATSKHELAAMEAAHISQSQPTANRTFKIERDLRLPGNGCCGTVAWCARAVAVVEGPLTACHSSTATIKARRFNMQHVMRAAGWVEHETLTSDEFQQLLSGTDMQRVKCWTKFPDVDQPLDGLISFKLRVRQACHCLRFSPRESVAFEKALLNAVGNCLHPSALLQPLQQYALAFPSLDPDTCFVQEDKDTAACWKMAKFSYQQVSRATTLLVSKYFLGWETLSLKTSVTDLRKRLAKLDFGCACCPKCGANRNGMSLLVADAGQMYEQIKPADVLANMERVVALAEHEGYRAVVLTQCKKLRGSLCRSEHVAVNGADAWPFRDLVKVLKLSLREALLNARWGDRILRQASGSPIGGLMSRLNAMLALGPSECDFACRPSAPTAAQLAAVRYVDDLLLVSTWCLGCLKPLIDQVYPSHIRFDVEQASYTKVAWLDVCVLAADNQDNQVTTDIPFNEQAWLLGQA</sequence>
<evidence type="ECO:0000313" key="2">
    <source>
        <dbReference type="Proteomes" id="UP000604046"/>
    </source>
</evidence>
<dbReference type="Proteomes" id="UP000604046">
    <property type="component" value="Unassembled WGS sequence"/>
</dbReference>
<accession>A0A812JPS8</accession>
<dbReference type="AlphaFoldDB" id="A0A812JPS8"/>
<organism evidence="1 2">
    <name type="scientific">Symbiodinium natans</name>
    <dbReference type="NCBI Taxonomy" id="878477"/>
    <lineage>
        <taxon>Eukaryota</taxon>
        <taxon>Sar</taxon>
        <taxon>Alveolata</taxon>
        <taxon>Dinophyceae</taxon>
        <taxon>Suessiales</taxon>
        <taxon>Symbiodiniaceae</taxon>
        <taxon>Symbiodinium</taxon>
    </lineage>
</organism>
<dbReference type="OrthoDB" id="414788at2759"/>
<comment type="caution">
    <text evidence="1">The sequence shown here is derived from an EMBL/GenBank/DDBJ whole genome shotgun (WGS) entry which is preliminary data.</text>
</comment>